<evidence type="ECO:0000313" key="2">
    <source>
        <dbReference type="Proteomes" id="UP000245207"/>
    </source>
</evidence>
<proteinExistence type="predicted"/>
<evidence type="ECO:0000313" key="1">
    <source>
        <dbReference type="EMBL" id="PWA44291.1"/>
    </source>
</evidence>
<accession>A0A2U1L5L8</accession>
<dbReference type="OrthoDB" id="1728373at2759"/>
<comment type="caution">
    <text evidence="1">The sequence shown here is derived from an EMBL/GenBank/DDBJ whole genome shotgun (WGS) entry which is preliminary data.</text>
</comment>
<organism evidence="1 2">
    <name type="scientific">Artemisia annua</name>
    <name type="common">Sweet wormwood</name>
    <dbReference type="NCBI Taxonomy" id="35608"/>
    <lineage>
        <taxon>Eukaryota</taxon>
        <taxon>Viridiplantae</taxon>
        <taxon>Streptophyta</taxon>
        <taxon>Embryophyta</taxon>
        <taxon>Tracheophyta</taxon>
        <taxon>Spermatophyta</taxon>
        <taxon>Magnoliopsida</taxon>
        <taxon>eudicotyledons</taxon>
        <taxon>Gunneridae</taxon>
        <taxon>Pentapetalae</taxon>
        <taxon>asterids</taxon>
        <taxon>campanulids</taxon>
        <taxon>Asterales</taxon>
        <taxon>Asteraceae</taxon>
        <taxon>Asteroideae</taxon>
        <taxon>Anthemideae</taxon>
        <taxon>Artemisiinae</taxon>
        <taxon>Artemisia</taxon>
    </lineage>
</organism>
<gene>
    <name evidence="1" type="ORF">CTI12_AA527700</name>
</gene>
<protein>
    <submittedName>
        <fullName evidence="1">Uncharacterized protein</fullName>
    </submittedName>
</protein>
<dbReference type="AlphaFoldDB" id="A0A2U1L5L8"/>
<reference evidence="1 2" key="1">
    <citation type="journal article" date="2018" name="Mol. Plant">
        <title>The genome of Artemisia annua provides insight into the evolution of Asteraceae family and artemisinin biosynthesis.</title>
        <authorList>
            <person name="Shen Q."/>
            <person name="Zhang L."/>
            <person name="Liao Z."/>
            <person name="Wang S."/>
            <person name="Yan T."/>
            <person name="Shi P."/>
            <person name="Liu M."/>
            <person name="Fu X."/>
            <person name="Pan Q."/>
            <person name="Wang Y."/>
            <person name="Lv Z."/>
            <person name="Lu X."/>
            <person name="Zhang F."/>
            <person name="Jiang W."/>
            <person name="Ma Y."/>
            <person name="Chen M."/>
            <person name="Hao X."/>
            <person name="Li L."/>
            <person name="Tang Y."/>
            <person name="Lv G."/>
            <person name="Zhou Y."/>
            <person name="Sun X."/>
            <person name="Brodelius P.E."/>
            <person name="Rose J.K.C."/>
            <person name="Tang K."/>
        </authorList>
    </citation>
    <scope>NUCLEOTIDE SEQUENCE [LARGE SCALE GENOMIC DNA]</scope>
    <source>
        <strain evidence="2">cv. Huhao1</strain>
        <tissue evidence="1">Leaf</tissue>
    </source>
</reference>
<dbReference type="GO" id="GO:0000105">
    <property type="term" value="P:L-histidine biosynthetic process"/>
    <property type="evidence" value="ECO:0007669"/>
    <property type="project" value="UniProtKB-UniPathway"/>
</dbReference>
<sequence length="98" mass="10954">MYAFARKLESDTRIGIVPLTREPKNIPKYGIFENINSVKELAQMPQWTAEKPGFHLCNQLISYLGPKFLKDNGLQHVAFSTADGALEAAPARFLSIAF</sequence>
<dbReference type="EMBL" id="PKPP01011357">
    <property type="protein sequence ID" value="PWA44291.1"/>
    <property type="molecule type" value="Genomic_DNA"/>
</dbReference>
<dbReference type="UniPathway" id="UPA00031">
    <property type="reaction ID" value="UER00006"/>
</dbReference>
<keyword evidence="2" id="KW-1185">Reference proteome</keyword>
<dbReference type="STRING" id="35608.A0A2U1L5L8"/>
<name>A0A2U1L5L8_ARTAN</name>
<dbReference type="Proteomes" id="UP000245207">
    <property type="component" value="Unassembled WGS sequence"/>
</dbReference>